<gene>
    <name evidence="2" type="ORF">A2Y62_21890</name>
</gene>
<proteinExistence type="predicted"/>
<dbReference type="InterPro" id="IPR007160">
    <property type="entry name" value="DUF362"/>
</dbReference>
<dbReference type="EMBL" id="MFGW01000080">
    <property type="protein sequence ID" value="OGF66859.1"/>
    <property type="molecule type" value="Genomic_DNA"/>
</dbReference>
<dbReference type="Pfam" id="PF04015">
    <property type="entry name" value="DUF362"/>
    <property type="match status" value="1"/>
</dbReference>
<sequence>MPEIKTVVNRRDFIKSVCLMSLLPGVLHAELSAKKTKVVLIRDKDVIDEKLRPNAAVILAMLDKAVAALVDEKEVKKAWKLLFKPDDIVGIKSNEWNLLRTPKELEEAIKVRLQETGVKEDNIAIDDRGVLRNPVFKKSTALINVRPLRTHYWSGIGGCLKNYIMFTETPSDYHSEYCSPLAKIWDFPQVKGKTKLNILVLLTPLFHGMGPHHYNAKYVWNYKGLLVGTDPVSLDAVGVHILKAKRYKFFGKEMPFNPPPIHVEAADKKYKLGVSDINKIDIVRLGWQEEILI</sequence>
<organism evidence="2 3">
    <name type="scientific">Candidatus Fischerbacteria bacterium RBG_13_37_8</name>
    <dbReference type="NCBI Taxonomy" id="1817863"/>
    <lineage>
        <taxon>Bacteria</taxon>
        <taxon>Candidatus Fischeribacteriota</taxon>
    </lineage>
</organism>
<name>A0A1F5VTX8_9BACT</name>
<feature type="domain" description="DUF362" evidence="1">
    <location>
        <begin position="136"/>
        <end position="239"/>
    </location>
</feature>
<dbReference type="Proteomes" id="UP000178943">
    <property type="component" value="Unassembled WGS sequence"/>
</dbReference>
<dbReference type="STRING" id="1817863.A2Y62_21890"/>
<evidence type="ECO:0000313" key="3">
    <source>
        <dbReference type="Proteomes" id="UP000178943"/>
    </source>
</evidence>
<comment type="caution">
    <text evidence="2">The sequence shown here is derived from an EMBL/GenBank/DDBJ whole genome shotgun (WGS) entry which is preliminary data.</text>
</comment>
<reference evidence="2 3" key="1">
    <citation type="journal article" date="2016" name="Nat. Commun.">
        <title>Thousands of microbial genomes shed light on interconnected biogeochemical processes in an aquifer system.</title>
        <authorList>
            <person name="Anantharaman K."/>
            <person name="Brown C.T."/>
            <person name="Hug L.A."/>
            <person name="Sharon I."/>
            <person name="Castelle C.J."/>
            <person name="Probst A.J."/>
            <person name="Thomas B.C."/>
            <person name="Singh A."/>
            <person name="Wilkins M.J."/>
            <person name="Karaoz U."/>
            <person name="Brodie E.L."/>
            <person name="Williams K.H."/>
            <person name="Hubbard S.S."/>
            <person name="Banfield J.F."/>
        </authorList>
    </citation>
    <scope>NUCLEOTIDE SEQUENCE [LARGE SCALE GENOMIC DNA]</scope>
</reference>
<protein>
    <recommendedName>
        <fullName evidence="1">DUF362 domain-containing protein</fullName>
    </recommendedName>
</protein>
<dbReference type="AlphaFoldDB" id="A0A1F5VTX8"/>
<evidence type="ECO:0000313" key="2">
    <source>
        <dbReference type="EMBL" id="OGF66859.1"/>
    </source>
</evidence>
<evidence type="ECO:0000259" key="1">
    <source>
        <dbReference type="Pfam" id="PF04015"/>
    </source>
</evidence>
<accession>A0A1F5VTX8</accession>